<dbReference type="GeneID" id="33326993"/>
<dbReference type="Proteomes" id="UP000250272">
    <property type="component" value="Chromosome"/>
</dbReference>
<accession>A0A2Z2MGH4</accession>
<gene>
    <name evidence="1" type="ORF">A3L01_09405</name>
</gene>
<dbReference type="KEGG" id="tbs:A3L01_09405"/>
<dbReference type="RefSeq" id="WP_088865564.1">
    <property type="nucleotide sequence ID" value="NZ_CP015101.1"/>
</dbReference>
<dbReference type="Gene3D" id="3.40.720.10">
    <property type="entry name" value="Alkaline Phosphatase, subunit A"/>
    <property type="match status" value="2"/>
</dbReference>
<protein>
    <recommendedName>
        <fullName evidence="3">Nucleotide pyrophosphatase</fullName>
    </recommendedName>
</protein>
<dbReference type="PANTHER" id="PTHR10151">
    <property type="entry name" value="ECTONUCLEOTIDE PYROPHOSPHATASE/PHOSPHODIESTERASE"/>
    <property type="match status" value="1"/>
</dbReference>
<dbReference type="AlphaFoldDB" id="A0A2Z2MGH4"/>
<dbReference type="Pfam" id="PF01663">
    <property type="entry name" value="Phosphodiest"/>
    <property type="match status" value="1"/>
</dbReference>
<name>A0A2Z2MGH4_9EURY</name>
<organism evidence="1 2">
    <name type="scientific">Thermococcus barossii</name>
    <dbReference type="NCBI Taxonomy" id="54077"/>
    <lineage>
        <taxon>Archaea</taxon>
        <taxon>Methanobacteriati</taxon>
        <taxon>Methanobacteriota</taxon>
        <taxon>Thermococci</taxon>
        <taxon>Thermococcales</taxon>
        <taxon>Thermococcaceae</taxon>
        <taxon>Thermococcus</taxon>
    </lineage>
</organism>
<keyword evidence="2" id="KW-1185">Reference proteome</keyword>
<dbReference type="PANTHER" id="PTHR10151:SF120">
    <property type="entry name" value="BIS(5'-ADENOSYL)-TRIPHOSPHATASE"/>
    <property type="match status" value="1"/>
</dbReference>
<dbReference type="InterPro" id="IPR017850">
    <property type="entry name" value="Alkaline_phosphatase_core_sf"/>
</dbReference>
<dbReference type="GO" id="GO:0016787">
    <property type="term" value="F:hydrolase activity"/>
    <property type="evidence" value="ECO:0007669"/>
    <property type="project" value="UniProtKB-ARBA"/>
</dbReference>
<dbReference type="EMBL" id="CP015101">
    <property type="protein sequence ID" value="ASJ05567.1"/>
    <property type="molecule type" value="Genomic_DNA"/>
</dbReference>
<dbReference type="SUPFAM" id="SSF53649">
    <property type="entry name" value="Alkaline phosphatase-like"/>
    <property type="match status" value="1"/>
</dbReference>
<proteinExistence type="predicted"/>
<dbReference type="InterPro" id="IPR002591">
    <property type="entry name" value="Phosphodiest/P_Trfase"/>
</dbReference>
<evidence type="ECO:0000313" key="2">
    <source>
        <dbReference type="Proteomes" id="UP000250272"/>
    </source>
</evidence>
<dbReference type="OrthoDB" id="198670at2157"/>
<evidence type="ECO:0000313" key="1">
    <source>
        <dbReference type="EMBL" id="ASJ05567.1"/>
    </source>
</evidence>
<evidence type="ECO:0008006" key="3">
    <source>
        <dbReference type="Google" id="ProtNLM"/>
    </source>
</evidence>
<sequence length="531" mass="60894">MSDVKVVIIGLDGATWDVILPFVDEGKLPTFKKLLKEGSWGILRSTLPPVTVPAWPSFATGKNPAKLGVYNFLIVDNKTGKVRVVRSTDVKSKKIWDYLGFYGKTSIVLNHPVTYPPEKIKGIIVSGMLTPPDARDYTYPSEVAEELGTLGYIIEPNPEVVRTKWDTEEFMSELIRTIKKRTNTVIYLMQNYSWDFFFVLFRATDVVQHKQFQNKEKLLRVYSEIDKSLDAILQTIPENTVLVLMSDHGFCELRRYFNITKWLYEMGYIKIRKKEAHGEGSKIFMKTRITQTSILGILRKLHLDWIRKYIPVVIKSKLPASSVEIDLKESFVYPGILLTGASQYLSINREKVRDETEYEKLRDELILKLSSLKDPKTGESVIEAIYKKEDVYSGPYLHEAPDIIFLLKRGYGLTTFLDLTAPMFEDVNSPFGTHHLNGIVLFWGKGIKKGYGLRQGAEITDIAPTVLHIFGFPIPRDMDGRVLLQVFDDSAETLNRTPKYVDPEYYANLEKKTEEKQLKKTIKKLRLKGKL</sequence>
<reference evidence="1 2" key="1">
    <citation type="submission" date="2016-04" db="EMBL/GenBank/DDBJ databases">
        <title>Complete genome sequence of Thermococcus barossii type strain SHCK-94.</title>
        <authorList>
            <person name="Oger P.M."/>
        </authorList>
    </citation>
    <scope>NUCLEOTIDE SEQUENCE [LARGE SCALE GENOMIC DNA]</scope>
    <source>
        <strain evidence="1 2">SHCK-94</strain>
    </source>
</reference>